<accession>I0YW39</accession>
<dbReference type="OrthoDB" id="10393553at2759"/>
<evidence type="ECO:0000313" key="1">
    <source>
        <dbReference type="EMBL" id="EIE22608.1"/>
    </source>
</evidence>
<proteinExistence type="predicted"/>
<keyword evidence="2" id="KW-1185">Reference proteome</keyword>
<dbReference type="KEGG" id="csl:COCSUDRAFT_63754"/>
<comment type="caution">
    <text evidence="1">The sequence shown here is derived from an EMBL/GenBank/DDBJ whole genome shotgun (WGS) entry which is preliminary data.</text>
</comment>
<dbReference type="EMBL" id="AGSI01000009">
    <property type="protein sequence ID" value="EIE22608.1"/>
    <property type="molecule type" value="Genomic_DNA"/>
</dbReference>
<dbReference type="Proteomes" id="UP000007264">
    <property type="component" value="Unassembled WGS sequence"/>
</dbReference>
<organism evidence="1 2">
    <name type="scientific">Coccomyxa subellipsoidea (strain C-169)</name>
    <name type="common">Green microalga</name>
    <dbReference type="NCBI Taxonomy" id="574566"/>
    <lineage>
        <taxon>Eukaryota</taxon>
        <taxon>Viridiplantae</taxon>
        <taxon>Chlorophyta</taxon>
        <taxon>core chlorophytes</taxon>
        <taxon>Trebouxiophyceae</taxon>
        <taxon>Trebouxiophyceae incertae sedis</taxon>
        <taxon>Coccomyxaceae</taxon>
        <taxon>Coccomyxa</taxon>
        <taxon>Coccomyxa subellipsoidea</taxon>
    </lineage>
</organism>
<gene>
    <name evidence="1" type="ORF">COCSUDRAFT_63754</name>
</gene>
<dbReference type="AlphaFoldDB" id="I0YW39"/>
<evidence type="ECO:0000313" key="2">
    <source>
        <dbReference type="Proteomes" id="UP000007264"/>
    </source>
</evidence>
<sequence>MLQQNVRAHKELLQQSEAVPALLHALEEVWLNTCSAEILFYLADSPVPGGLDRLRMSDGAAILVSYITRNIQNRRKRMRSYGPTAAEYPPFHEVAAIYYAVQLLILLAVRPDGGGDDSEDDALKLGLPVPTQDIVELVQTVLGLMPPAKLAAAVQKLVNCCPEARAALEEQVLSQDSRGTGCFSIAWAFMKKAMEDPRETPLAKSEKAV</sequence>
<reference evidence="1 2" key="1">
    <citation type="journal article" date="2012" name="Genome Biol.">
        <title>The genome of the polar eukaryotic microalga coccomyxa subellipsoidea reveals traits of cold adaptation.</title>
        <authorList>
            <person name="Blanc G."/>
            <person name="Agarkova I."/>
            <person name="Grimwood J."/>
            <person name="Kuo A."/>
            <person name="Brueggeman A."/>
            <person name="Dunigan D."/>
            <person name="Gurnon J."/>
            <person name="Ladunga I."/>
            <person name="Lindquist E."/>
            <person name="Lucas S."/>
            <person name="Pangilinan J."/>
            <person name="Proschold T."/>
            <person name="Salamov A."/>
            <person name="Schmutz J."/>
            <person name="Weeks D."/>
            <person name="Yamada T."/>
            <person name="Claverie J.M."/>
            <person name="Grigoriev I."/>
            <person name="Van Etten J."/>
            <person name="Lomsadze A."/>
            <person name="Borodovsky M."/>
        </authorList>
    </citation>
    <scope>NUCLEOTIDE SEQUENCE [LARGE SCALE GENOMIC DNA]</scope>
    <source>
        <strain evidence="1 2">C-169</strain>
    </source>
</reference>
<dbReference type="RefSeq" id="XP_005647152.1">
    <property type="nucleotide sequence ID" value="XM_005647095.1"/>
</dbReference>
<protein>
    <submittedName>
        <fullName evidence="1">Uncharacterized protein</fullName>
    </submittedName>
</protein>
<dbReference type="GeneID" id="17040595"/>
<name>I0YW39_COCSC</name>